<dbReference type="Pfam" id="PF12311">
    <property type="entry name" value="DUF3632"/>
    <property type="match status" value="1"/>
</dbReference>
<comment type="caution">
    <text evidence="1">The sequence shown here is derived from an EMBL/GenBank/DDBJ whole genome shotgun (WGS) entry which is preliminary data.</text>
</comment>
<reference evidence="1 2" key="1">
    <citation type="submission" date="2017-05" db="EMBL/GenBank/DDBJ databases">
        <title>Draft genome sequence of Elsinoe australis.</title>
        <authorList>
            <person name="Cheng Q."/>
        </authorList>
    </citation>
    <scope>NUCLEOTIDE SEQUENCE [LARGE SCALE GENOMIC DNA]</scope>
    <source>
        <strain evidence="1 2">NL1</strain>
    </source>
</reference>
<dbReference type="InterPro" id="IPR022085">
    <property type="entry name" value="OpdG"/>
</dbReference>
<dbReference type="OrthoDB" id="3350591at2759"/>
<keyword evidence="2" id="KW-1185">Reference proteome</keyword>
<name>A0A2P8A8M1_9PEZI</name>
<gene>
    <name evidence="1" type="ORF">B9Z65_6428</name>
</gene>
<evidence type="ECO:0000313" key="1">
    <source>
        <dbReference type="EMBL" id="PSK56804.1"/>
    </source>
</evidence>
<organism evidence="1 2">
    <name type="scientific">Elsinoe australis</name>
    <dbReference type="NCBI Taxonomy" id="40998"/>
    <lineage>
        <taxon>Eukaryota</taxon>
        <taxon>Fungi</taxon>
        <taxon>Dikarya</taxon>
        <taxon>Ascomycota</taxon>
        <taxon>Pezizomycotina</taxon>
        <taxon>Dothideomycetes</taxon>
        <taxon>Dothideomycetidae</taxon>
        <taxon>Myriangiales</taxon>
        <taxon>Elsinoaceae</taxon>
        <taxon>Elsinoe</taxon>
    </lineage>
</organism>
<proteinExistence type="predicted"/>
<accession>A0A2P8A8M1</accession>
<dbReference type="STRING" id="40998.A0A2P8A8M1"/>
<sequence length="276" mass="31964">MTKMTLDTSILEEDFEGWGNEKYEVFNVFRDYLGLEQRAEVTSLLDRLVDFYVEGYTERRIINDMFISVAEHTPYSSPVHRKLARMVQDFEGNEKRKERSKTFLRPEDDEFRGQLLEDIADIRVCPLGAVQSGLDPIECANFDAFLANLMQVGFAYDLSRLLRYAMQDAFYQDHAPDLALEPSKAQEMLDAWVLTAAQWIHHNSKGAHEIARRGDDKLQMADWIEWRQEFQKAANDQKYGEECRKVASQAADLMALAEKLVVRKSDIYCEPFVPLT</sequence>
<dbReference type="AlphaFoldDB" id="A0A2P8A8M1"/>
<evidence type="ECO:0000313" key="2">
    <source>
        <dbReference type="Proteomes" id="UP000243723"/>
    </source>
</evidence>
<protein>
    <submittedName>
        <fullName evidence="1">Uncharacterized protein</fullName>
    </submittedName>
</protein>
<dbReference type="Proteomes" id="UP000243723">
    <property type="component" value="Unassembled WGS sequence"/>
</dbReference>
<dbReference type="EMBL" id="NHZQ01000060">
    <property type="protein sequence ID" value="PSK56804.1"/>
    <property type="molecule type" value="Genomic_DNA"/>
</dbReference>